<evidence type="ECO:0000313" key="1">
    <source>
        <dbReference type="EMBL" id="OAX31408.1"/>
    </source>
</evidence>
<dbReference type="EMBL" id="KV449416">
    <property type="protein sequence ID" value="OAX31408.1"/>
    <property type="molecule type" value="Genomic_DNA"/>
</dbReference>
<sequence length="57" mass="6271">MVRPKRVHSIWATNLKSKKEKTVGDGSNKENVSLDTQVKFDIGIDKPSPAVSAHHST</sequence>
<name>A0A1B7MFP5_9AGAM</name>
<evidence type="ECO:0000313" key="2">
    <source>
        <dbReference type="Proteomes" id="UP000092154"/>
    </source>
</evidence>
<dbReference type="InParanoid" id="A0A1B7MFP5"/>
<reference evidence="1 2" key="1">
    <citation type="submission" date="2016-06" db="EMBL/GenBank/DDBJ databases">
        <title>Comparative genomics of the ectomycorrhizal sister species Rhizopogon vinicolor and Rhizopogon vesiculosus (Basidiomycota: Boletales) reveals a divergence of the mating type B locus.</title>
        <authorList>
            <consortium name="DOE Joint Genome Institute"/>
            <person name="Mujic A.B."/>
            <person name="Kuo A."/>
            <person name="Tritt A."/>
            <person name="Lipzen A."/>
            <person name="Chen C."/>
            <person name="Johnson J."/>
            <person name="Sharma A."/>
            <person name="Barry K."/>
            <person name="Grigoriev I.V."/>
            <person name="Spatafora J.W."/>
        </authorList>
    </citation>
    <scope>NUCLEOTIDE SEQUENCE [LARGE SCALE GENOMIC DNA]</scope>
    <source>
        <strain evidence="1 2">AM-OR11-026</strain>
    </source>
</reference>
<dbReference type="AlphaFoldDB" id="A0A1B7MFP5"/>
<dbReference type="Proteomes" id="UP000092154">
    <property type="component" value="Unassembled WGS sequence"/>
</dbReference>
<keyword evidence="2" id="KW-1185">Reference proteome</keyword>
<protein>
    <submittedName>
        <fullName evidence="1">Uncharacterized protein</fullName>
    </submittedName>
</protein>
<organism evidence="1 2">
    <name type="scientific">Rhizopogon vinicolor AM-OR11-026</name>
    <dbReference type="NCBI Taxonomy" id="1314800"/>
    <lineage>
        <taxon>Eukaryota</taxon>
        <taxon>Fungi</taxon>
        <taxon>Dikarya</taxon>
        <taxon>Basidiomycota</taxon>
        <taxon>Agaricomycotina</taxon>
        <taxon>Agaricomycetes</taxon>
        <taxon>Agaricomycetidae</taxon>
        <taxon>Boletales</taxon>
        <taxon>Suillineae</taxon>
        <taxon>Rhizopogonaceae</taxon>
        <taxon>Rhizopogon</taxon>
    </lineage>
</organism>
<gene>
    <name evidence="1" type="ORF">K503DRAFT_777616</name>
</gene>
<proteinExistence type="predicted"/>
<accession>A0A1B7MFP5</accession>